<name>A0A1S3UCU7_VIGRR</name>
<keyword evidence="9" id="KW-0732">Signal</keyword>
<keyword evidence="5" id="KW-0238">DNA-binding</keyword>
<feature type="region of interest" description="Disordered" evidence="8">
    <location>
        <begin position="109"/>
        <end position="155"/>
    </location>
</feature>
<evidence type="ECO:0000256" key="1">
    <source>
        <dbReference type="ARBA" id="ARBA00022723"/>
    </source>
</evidence>
<sequence>MITLFLIHCFIPHFSLLLLLPSLSLCTLHCPLLLHTSHQTFLSLFLSISMTPYSLHSPSPSLQPQTQIFISSNNQDCPTFFNIFDPRKTIEIGAFTQTYQQDEKMVLHDGSSSNNLNSPEPVTVDPISRRNEGNLGSYKMDDEDIKHSHGSGKWMSSKMRLMKKMMRRSMSPTSDRLNPQGQEIRYSQRSPRNTSSSTTRVCSDCNTSTTPLWRSGPKGPKSLCNACGIRQRKARRAMAEASNGLVTPINSVYAKTRVYNKEKKSRGNHFAQFKNKYKSSTTTTTTTIASAGSSEGLRKIEYLKDFAISLSSKNSSFQQKVFPRDEVAEAAMLLMELSCGFVH</sequence>
<evidence type="ECO:0000256" key="2">
    <source>
        <dbReference type="ARBA" id="ARBA00022771"/>
    </source>
</evidence>
<dbReference type="GO" id="GO:0043565">
    <property type="term" value="F:sequence-specific DNA binding"/>
    <property type="evidence" value="ECO:0007669"/>
    <property type="project" value="InterPro"/>
</dbReference>
<evidence type="ECO:0000259" key="10">
    <source>
        <dbReference type="PROSITE" id="PS50114"/>
    </source>
</evidence>
<dbReference type="InterPro" id="IPR052138">
    <property type="entry name" value="GATA_ZnFinger_Domain"/>
</dbReference>
<feature type="compositionally biased region" description="Low complexity" evidence="8">
    <location>
        <begin position="187"/>
        <end position="200"/>
    </location>
</feature>
<dbReference type="OrthoDB" id="2162994at2759"/>
<evidence type="ECO:0000256" key="7">
    <source>
        <dbReference type="PROSITE-ProRule" id="PRU00094"/>
    </source>
</evidence>
<accession>A0A1S3UCU7</accession>
<evidence type="ECO:0000313" key="11">
    <source>
        <dbReference type="Proteomes" id="UP000087766"/>
    </source>
</evidence>
<keyword evidence="3" id="KW-0862">Zinc</keyword>
<keyword evidence="4" id="KW-0805">Transcription regulation</keyword>
<dbReference type="KEGG" id="vra:106764137"/>
<evidence type="ECO:0000256" key="8">
    <source>
        <dbReference type="SAM" id="MobiDB-lite"/>
    </source>
</evidence>
<dbReference type="PANTHER" id="PTHR47255:SF4">
    <property type="entry name" value="GATA ZINC FINGER DOMAIN-CONTAINING PROTEIN 12"/>
    <property type="match status" value="1"/>
</dbReference>
<dbReference type="SMART" id="SM00401">
    <property type="entry name" value="ZnF_GATA"/>
    <property type="match status" value="1"/>
</dbReference>
<dbReference type="Proteomes" id="UP000087766">
    <property type="component" value="Chromosome 6"/>
</dbReference>
<reference evidence="12" key="2">
    <citation type="submission" date="2025-08" db="UniProtKB">
        <authorList>
            <consortium name="RefSeq"/>
        </authorList>
    </citation>
    <scope>IDENTIFICATION</scope>
    <source>
        <tissue evidence="12">Leaf</tissue>
    </source>
</reference>
<evidence type="ECO:0000256" key="6">
    <source>
        <dbReference type="ARBA" id="ARBA00023163"/>
    </source>
</evidence>
<proteinExistence type="predicted"/>
<feature type="chain" id="PRO_5010222942" evidence="9">
    <location>
        <begin position="27"/>
        <end position="343"/>
    </location>
</feature>
<keyword evidence="6" id="KW-0804">Transcription</keyword>
<feature type="signal peptide" evidence="9">
    <location>
        <begin position="1"/>
        <end position="26"/>
    </location>
</feature>
<dbReference type="PROSITE" id="PS00344">
    <property type="entry name" value="GATA_ZN_FINGER_1"/>
    <property type="match status" value="1"/>
</dbReference>
<evidence type="ECO:0000256" key="4">
    <source>
        <dbReference type="ARBA" id="ARBA00023015"/>
    </source>
</evidence>
<keyword evidence="2 7" id="KW-0863">Zinc-finger</keyword>
<reference evidence="11" key="1">
    <citation type="journal article" date="2014" name="Nat. Commun.">
        <title>Genome sequence of mungbean and insights into evolution within Vigna species.</title>
        <authorList>
            <person name="Kang Y.J."/>
            <person name="Kim S.K."/>
            <person name="Kim M.Y."/>
            <person name="Lestari P."/>
            <person name="Kim K.H."/>
            <person name="Ha B.K."/>
            <person name="Jun T.H."/>
            <person name="Hwang W.J."/>
            <person name="Lee T."/>
            <person name="Lee J."/>
            <person name="Shim S."/>
            <person name="Yoon M.Y."/>
            <person name="Jang Y.E."/>
            <person name="Han K.S."/>
            <person name="Taeprayoon P."/>
            <person name="Yoon N."/>
            <person name="Somta P."/>
            <person name="Tanya P."/>
            <person name="Kim K.S."/>
            <person name="Gwag J.G."/>
            <person name="Moon J.K."/>
            <person name="Lee Y.H."/>
            <person name="Park B.S."/>
            <person name="Bombarely A."/>
            <person name="Doyle J.J."/>
            <person name="Jackson S.A."/>
            <person name="Schafleitner R."/>
            <person name="Srinives P."/>
            <person name="Varshney R.K."/>
            <person name="Lee S.H."/>
        </authorList>
    </citation>
    <scope>NUCLEOTIDE SEQUENCE [LARGE SCALE GENOMIC DNA]</scope>
    <source>
        <strain evidence="11">cv. VC1973A</strain>
    </source>
</reference>
<dbReference type="CDD" id="cd00202">
    <property type="entry name" value="ZnF_GATA"/>
    <property type="match status" value="1"/>
</dbReference>
<dbReference type="GeneID" id="106764137"/>
<feature type="compositionally biased region" description="Polar residues" evidence="8">
    <location>
        <begin position="110"/>
        <end position="120"/>
    </location>
</feature>
<gene>
    <name evidence="12" type="primary">LOC106764137</name>
</gene>
<feature type="compositionally biased region" description="Polar residues" evidence="8">
    <location>
        <begin position="172"/>
        <end position="181"/>
    </location>
</feature>
<evidence type="ECO:0000313" key="12">
    <source>
        <dbReference type="RefSeq" id="XP_014503855.1"/>
    </source>
</evidence>
<evidence type="ECO:0000256" key="9">
    <source>
        <dbReference type="SAM" id="SignalP"/>
    </source>
</evidence>
<protein>
    <submittedName>
        <fullName evidence="12">GATA transcription factor 22</fullName>
    </submittedName>
</protein>
<dbReference type="InterPro" id="IPR013088">
    <property type="entry name" value="Znf_NHR/GATA"/>
</dbReference>
<organism evidence="11 12">
    <name type="scientific">Vigna radiata var. radiata</name>
    <name type="common">Mung bean</name>
    <name type="synonym">Phaseolus aureus</name>
    <dbReference type="NCBI Taxonomy" id="3916"/>
    <lineage>
        <taxon>Eukaryota</taxon>
        <taxon>Viridiplantae</taxon>
        <taxon>Streptophyta</taxon>
        <taxon>Embryophyta</taxon>
        <taxon>Tracheophyta</taxon>
        <taxon>Spermatophyta</taxon>
        <taxon>Magnoliopsida</taxon>
        <taxon>eudicotyledons</taxon>
        <taxon>Gunneridae</taxon>
        <taxon>Pentapetalae</taxon>
        <taxon>rosids</taxon>
        <taxon>fabids</taxon>
        <taxon>Fabales</taxon>
        <taxon>Fabaceae</taxon>
        <taxon>Papilionoideae</taxon>
        <taxon>50 kb inversion clade</taxon>
        <taxon>NPAAA clade</taxon>
        <taxon>indigoferoid/millettioid clade</taxon>
        <taxon>Phaseoleae</taxon>
        <taxon>Vigna</taxon>
    </lineage>
</organism>
<feature type="domain" description="GATA-type" evidence="10">
    <location>
        <begin position="196"/>
        <end position="232"/>
    </location>
</feature>
<dbReference type="SUPFAM" id="SSF57716">
    <property type="entry name" value="Glucocorticoid receptor-like (DNA-binding domain)"/>
    <property type="match status" value="1"/>
</dbReference>
<dbReference type="GO" id="GO:0006355">
    <property type="term" value="P:regulation of DNA-templated transcription"/>
    <property type="evidence" value="ECO:0007669"/>
    <property type="project" value="InterPro"/>
</dbReference>
<dbReference type="Gene3D" id="3.30.50.10">
    <property type="entry name" value="Erythroid Transcription Factor GATA-1, subunit A"/>
    <property type="match status" value="1"/>
</dbReference>
<feature type="region of interest" description="Disordered" evidence="8">
    <location>
        <begin position="168"/>
        <end position="219"/>
    </location>
</feature>
<dbReference type="PROSITE" id="PS50114">
    <property type="entry name" value="GATA_ZN_FINGER_2"/>
    <property type="match status" value="1"/>
</dbReference>
<evidence type="ECO:0000256" key="5">
    <source>
        <dbReference type="ARBA" id="ARBA00023125"/>
    </source>
</evidence>
<dbReference type="InterPro" id="IPR000679">
    <property type="entry name" value="Znf_GATA"/>
</dbReference>
<evidence type="ECO:0000256" key="3">
    <source>
        <dbReference type="ARBA" id="ARBA00022833"/>
    </source>
</evidence>
<dbReference type="AlphaFoldDB" id="A0A1S3UCU7"/>
<dbReference type="Pfam" id="PF00320">
    <property type="entry name" value="GATA"/>
    <property type="match status" value="1"/>
</dbReference>
<dbReference type="PANTHER" id="PTHR47255">
    <property type="entry name" value="GATA TRANSCRIPTION FACTOR 22-RELATED"/>
    <property type="match status" value="1"/>
</dbReference>
<dbReference type="GO" id="GO:0008270">
    <property type="term" value="F:zinc ion binding"/>
    <property type="evidence" value="ECO:0007669"/>
    <property type="project" value="UniProtKB-KW"/>
</dbReference>
<dbReference type="RefSeq" id="XP_014503855.1">
    <property type="nucleotide sequence ID" value="XM_014648369.2"/>
</dbReference>
<keyword evidence="1" id="KW-0479">Metal-binding</keyword>
<keyword evidence="11" id="KW-1185">Reference proteome</keyword>